<reference evidence="2" key="1">
    <citation type="journal article" date="2019" name="Int. J. Syst. Evol. Microbiol.">
        <title>The Global Catalogue of Microorganisms (GCM) 10K type strain sequencing project: providing services to taxonomists for standard genome sequencing and annotation.</title>
        <authorList>
            <consortium name="The Broad Institute Genomics Platform"/>
            <consortium name="The Broad Institute Genome Sequencing Center for Infectious Disease"/>
            <person name="Wu L."/>
            <person name="Ma J."/>
        </authorList>
    </citation>
    <scope>NUCLEOTIDE SEQUENCE [LARGE SCALE GENOMIC DNA]</scope>
    <source>
        <strain evidence="2">JCM 3272</strain>
    </source>
</reference>
<sequence length="118" mass="12807">MVILSMEREALLRLLAEEPGAAFEACGAAIRAGAEYVVWDHTVPAHELARSYSRRAQHMAKIGNPMLGGTEAVAQLQISGDRPLRIGEAKVENPPTHFQLFLTADASRVVACIGIDQR</sequence>
<name>A0ABP5UIW4_9ACTN</name>
<protein>
    <recommendedName>
        <fullName evidence="3">SnoaL-like domain-containing protein</fullName>
    </recommendedName>
</protein>
<accession>A0ABP5UIW4</accession>
<comment type="caution">
    <text evidence="1">The sequence shown here is derived from an EMBL/GenBank/DDBJ whole genome shotgun (WGS) entry which is preliminary data.</text>
</comment>
<evidence type="ECO:0000313" key="1">
    <source>
        <dbReference type="EMBL" id="GAA2381565.1"/>
    </source>
</evidence>
<proteinExistence type="predicted"/>
<dbReference type="Proteomes" id="UP001501444">
    <property type="component" value="Unassembled WGS sequence"/>
</dbReference>
<organism evidence="1 2">
    <name type="scientific">Dactylosporangium salmoneum</name>
    <dbReference type="NCBI Taxonomy" id="53361"/>
    <lineage>
        <taxon>Bacteria</taxon>
        <taxon>Bacillati</taxon>
        <taxon>Actinomycetota</taxon>
        <taxon>Actinomycetes</taxon>
        <taxon>Micromonosporales</taxon>
        <taxon>Micromonosporaceae</taxon>
        <taxon>Dactylosporangium</taxon>
    </lineage>
</organism>
<gene>
    <name evidence="1" type="ORF">GCM10010170_089380</name>
</gene>
<evidence type="ECO:0000313" key="2">
    <source>
        <dbReference type="Proteomes" id="UP001501444"/>
    </source>
</evidence>
<keyword evidence="2" id="KW-1185">Reference proteome</keyword>
<dbReference type="EMBL" id="BAAARV010000088">
    <property type="protein sequence ID" value="GAA2381565.1"/>
    <property type="molecule type" value="Genomic_DNA"/>
</dbReference>
<evidence type="ECO:0008006" key="3">
    <source>
        <dbReference type="Google" id="ProtNLM"/>
    </source>
</evidence>